<reference evidence="3" key="1">
    <citation type="journal article" date="2017" name="Front. Plant Sci.">
        <title>Climate Clever Clovers: New Paradigm to Reduce the Environmental Footprint of Ruminants by Breeding Low Methanogenic Forages Utilizing Haplotype Variation.</title>
        <authorList>
            <person name="Kaur P."/>
            <person name="Appels R."/>
            <person name="Bayer P.E."/>
            <person name="Keeble-Gagnere G."/>
            <person name="Wang J."/>
            <person name="Hirakawa H."/>
            <person name="Shirasawa K."/>
            <person name="Vercoe P."/>
            <person name="Stefanova K."/>
            <person name="Durmic Z."/>
            <person name="Nichols P."/>
            <person name="Revell C."/>
            <person name="Isobe S.N."/>
            <person name="Edwards D."/>
            <person name="Erskine W."/>
        </authorList>
    </citation>
    <scope>NUCLEOTIDE SEQUENCE [LARGE SCALE GENOMIC DNA]</scope>
    <source>
        <strain evidence="3">cv. Daliak</strain>
    </source>
</reference>
<keyword evidence="3" id="KW-1185">Reference proteome</keyword>
<feature type="domain" description="RNase H type-1" evidence="1">
    <location>
        <begin position="265"/>
        <end position="321"/>
    </location>
</feature>
<dbReference type="InterPro" id="IPR002156">
    <property type="entry name" value="RNaseH_domain"/>
</dbReference>
<dbReference type="EMBL" id="DF974522">
    <property type="protein sequence ID" value="GAU49151.1"/>
    <property type="molecule type" value="Genomic_DNA"/>
</dbReference>
<proteinExistence type="predicted"/>
<evidence type="ECO:0000259" key="1">
    <source>
        <dbReference type="Pfam" id="PF13456"/>
    </source>
</evidence>
<dbReference type="Proteomes" id="UP000242715">
    <property type="component" value="Unassembled WGS sequence"/>
</dbReference>
<name>A0A2Z6NY83_TRISU</name>
<evidence type="ECO:0000313" key="3">
    <source>
        <dbReference type="Proteomes" id="UP000242715"/>
    </source>
</evidence>
<organism evidence="2 3">
    <name type="scientific">Trifolium subterraneum</name>
    <name type="common">Subterranean clover</name>
    <dbReference type="NCBI Taxonomy" id="3900"/>
    <lineage>
        <taxon>Eukaryota</taxon>
        <taxon>Viridiplantae</taxon>
        <taxon>Streptophyta</taxon>
        <taxon>Embryophyta</taxon>
        <taxon>Tracheophyta</taxon>
        <taxon>Spermatophyta</taxon>
        <taxon>Magnoliopsida</taxon>
        <taxon>eudicotyledons</taxon>
        <taxon>Gunneridae</taxon>
        <taxon>Pentapetalae</taxon>
        <taxon>rosids</taxon>
        <taxon>fabids</taxon>
        <taxon>Fabales</taxon>
        <taxon>Fabaceae</taxon>
        <taxon>Papilionoideae</taxon>
        <taxon>50 kb inversion clade</taxon>
        <taxon>NPAAA clade</taxon>
        <taxon>Hologalegina</taxon>
        <taxon>IRL clade</taxon>
        <taxon>Trifolieae</taxon>
        <taxon>Trifolium</taxon>
    </lineage>
</organism>
<evidence type="ECO:0000313" key="2">
    <source>
        <dbReference type="EMBL" id="GAU49151.1"/>
    </source>
</evidence>
<sequence length="369" mass="42925">MNEAFLMKMLWNLINRPDDLWCKVLYSKYGRNNDPRTAITSLSYDSPLWKALTGIWDKFQQNIVWNLGNGNHINFWLDKWTLSGDSLINTTSQPVIDTTLSILLGGEEQPQDSSQYRALIRHYQPLAGEWKALWSWNDPHRIQTFIWMAAHERLLTNYRRRIESSRISPTILMEFMRWIGFLPSWWCADTCGHGETNQFLKKAFNAHMNQLLLLARWQKRLKGVLKTLEAIEKVTLSTLVGKYLKKGGSSSTVMVLKMIGWVLLGVEMWGMYLGMSLAWRRGITHLHVESDSEVLIDMLTERIKLNGSTPTLVILIRNLLALSWQVILCEGWARAEIPYSLNLYVRNYKRLESHFYSISLKQPGTYPQK</sequence>
<dbReference type="AlphaFoldDB" id="A0A2Z6NY83"/>
<gene>
    <name evidence="2" type="ORF">TSUD_87340</name>
</gene>
<dbReference type="GO" id="GO:0003676">
    <property type="term" value="F:nucleic acid binding"/>
    <property type="evidence" value="ECO:0007669"/>
    <property type="project" value="InterPro"/>
</dbReference>
<protein>
    <recommendedName>
        <fullName evidence="1">RNase H type-1 domain-containing protein</fullName>
    </recommendedName>
</protein>
<dbReference type="GO" id="GO:0004523">
    <property type="term" value="F:RNA-DNA hybrid ribonuclease activity"/>
    <property type="evidence" value="ECO:0007669"/>
    <property type="project" value="InterPro"/>
</dbReference>
<dbReference type="Pfam" id="PF13456">
    <property type="entry name" value="RVT_3"/>
    <property type="match status" value="1"/>
</dbReference>
<accession>A0A2Z6NY83</accession>
<dbReference type="OrthoDB" id="1306001at2759"/>